<dbReference type="EMBL" id="CP089276">
    <property type="protein sequence ID" value="USP77896.1"/>
    <property type="molecule type" value="Genomic_DNA"/>
</dbReference>
<gene>
    <name evidence="1" type="ORF">yc1106_05170</name>
</gene>
<dbReference type="Proteomes" id="UP001056012">
    <property type="component" value="Chromosome 3"/>
</dbReference>
<evidence type="ECO:0000313" key="1">
    <source>
        <dbReference type="EMBL" id="USP77896.1"/>
    </source>
</evidence>
<organism evidence="1 2">
    <name type="scientific">Curvularia clavata</name>
    <dbReference type="NCBI Taxonomy" id="95742"/>
    <lineage>
        <taxon>Eukaryota</taxon>
        <taxon>Fungi</taxon>
        <taxon>Dikarya</taxon>
        <taxon>Ascomycota</taxon>
        <taxon>Pezizomycotina</taxon>
        <taxon>Dothideomycetes</taxon>
        <taxon>Pleosporomycetidae</taxon>
        <taxon>Pleosporales</taxon>
        <taxon>Pleosporineae</taxon>
        <taxon>Pleosporaceae</taxon>
        <taxon>Curvularia</taxon>
    </lineage>
</organism>
<sequence length="129" mass="14642">MATSSQSVDITSMKRLMELSPIVRNEAYFYAFEASLMLINSFLWNMRHPGPYLPADPHVYLTQDGTEVNGAVDESESQSLMFKMANTLLFGFLSRSGKHHTYCQTQELHQNHNGNESTVFELQAYSNAK</sequence>
<reference evidence="1" key="1">
    <citation type="submission" date="2021-12" db="EMBL/GenBank/DDBJ databases">
        <title>Curvularia clavata genome.</title>
        <authorList>
            <person name="Cao Y."/>
        </authorList>
    </citation>
    <scope>NUCLEOTIDE SEQUENCE</scope>
    <source>
        <strain evidence="1">Yc1106</strain>
    </source>
</reference>
<dbReference type="AlphaFoldDB" id="A0A9Q8Z8W5"/>
<protein>
    <submittedName>
        <fullName evidence="1">Uncharacterized protein</fullName>
    </submittedName>
</protein>
<keyword evidence="2" id="KW-1185">Reference proteome</keyword>
<name>A0A9Q8Z8W5_CURCL</name>
<proteinExistence type="predicted"/>
<dbReference type="VEuPathDB" id="FungiDB:yc1106_05170"/>
<accession>A0A9Q8Z8W5</accession>
<evidence type="ECO:0000313" key="2">
    <source>
        <dbReference type="Proteomes" id="UP001056012"/>
    </source>
</evidence>
<dbReference type="OrthoDB" id="3358017at2759"/>